<dbReference type="PROSITE" id="PS50104">
    <property type="entry name" value="TIR"/>
    <property type="match status" value="1"/>
</dbReference>
<dbReference type="GO" id="GO:0005524">
    <property type="term" value="F:ATP binding"/>
    <property type="evidence" value="ECO:0007669"/>
    <property type="project" value="UniProtKB-KW"/>
</dbReference>
<dbReference type="GO" id="GO:0061809">
    <property type="term" value="F:NAD+ nucleosidase activity, cyclic ADP-ribose generating"/>
    <property type="evidence" value="ECO:0007669"/>
    <property type="project" value="UniProtKB-EC"/>
</dbReference>
<evidence type="ECO:0000256" key="5">
    <source>
        <dbReference type="ARBA" id="ARBA00022801"/>
    </source>
</evidence>
<feature type="domain" description="TIR" evidence="12">
    <location>
        <begin position="106"/>
        <end position="275"/>
    </location>
</feature>
<dbReference type="Gene3D" id="3.80.10.10">
    <property type="entry name" value="Ribonuclease Inhibitor"/>
    <property type="match status" value="2"/>
</dbReference>
<organism evidence="13">
    <name type="scientific">Solanum chilense</name>
    <name type="common">Tomato</name>
    <name type="synonym">Lycopersicon chilense</name>
    <dbReference type="NCBI Taxonomy" id="4083"/>
    <lineage>
        <taxon>Eukaryota</taxon>
        <taxon>Viridiplantae</taxon>
        <taxon>Streptophyta</taxon>
        <taxon>Embryophyta</taxon>
        <taxon>Tracheophyta</taxon>
        <taxon>Spermatophyta</taxon>
        <taxon>Magnoliopsida</taxon>
        <taxon>eudicotyledons</taxon>
        <taxon>Gunneridae</taxon>
        <taxon>Pentapetalae</taxon>
        <taxon>asterids</taxon>
        <taxon>lamiids</taxon>
        <taxon>Solanales</taxon>
        <taxon>Solanaceae</taxon>
        <taxon>Solanoideae</taxon>
        <taxon>Solaneae</taxon>
        <taxon>Solanum</taxon>
        <taxon>Solanum subgen. Lycopersicon</taxon>
    </lineage>
</organism>
<dbReference type="InterPro" id="IPR035897">
    <property type="entry name" value="Toll_tir_struct_dom_sf"/>
</dbReference>
<evidence type="ECO:0000256" key="7">
    <source>
        <dbReference type="ARBA" id="ARBA00023027"/>
    </source>
</evidence>
<dbReference type="InterPro" id="IPR042197">
    <property type="entry name" value="Apaf_helical"/>
</dbReference>
<protein>
    <recommendedName>
        <fullName evidence="2">ADP-ribosyl cyclase/cyclic ADP-ribose hydrolase</fullName>
        <ecNumber evidence="2">3.2.2.6</ecNumber>
    </recommendedName>
</protein>
<dbReference type="AlphaFoldDB" id="A0A6N2BXI5"/>
<dbReference type="InterPro" id="IPR045344">
    <property type="entry name" value="C-JID"/>
</dbReference>
<comment type="catalytic activity">
    <reaction evidence="10">
        <text>NAD(+) + H2O = ADP-D-ribose + nicotinamide + H(+)</text>
        <dbReference type="Rhea" id="RHEA:16301"/>
        <dbReference type="ChEBI" id="CHEBI:15377"/>
        <dbReference type="ChEBI" id="CHEBI:15378"/>
        <dbReference type="ChEBI" id="CHEBI:17154"/>
        <dbReference type="ChEBI" id="CHEBI:57540"/>
        <dbReference type="ChEBI" id="CHEBI:57967"/>
        <dbReference type="EC" id="3.2.2.6"/>
    </reaction>
    <physiologicalReaction direction="left-to-right" evidence="10">
        <dbReference type="Rhea" id="RHEA:16302"/>
    </physiologicalReaction>
</comment>
<dbReference type="PANTHER" id="PTHR11017:SF324">
    <property type="entry name" value="ADP-RIBOSYL CYCLASE_CYCLIC ADP-RIBOSE HYDROLASE"/>
    <property type="match status" value="1"/>
</dbReference>
<evidence type="ECO:0000256" key="11">
    <source>
        <dbReference type="SAM" id="MobiDB-lite"/>
    </source>
</evidence>
<keyword evidence="8" id="KW-0175">Coiled coil</keyword>
<dbReference type="InterPro" id="IPR058192">
    <property type="entry name" value="WHD_ROQ1-like"/>
</dbReference>
<name>A0A6N2BXI5_SOLCI</name>
<keyword evidence="3" id="KW-0433">Leucine-rich repeat</keyword>
<dbReference type="Gene3D" id="1.10.8.430">
    <property type="entry name" value="Helical domain of apoptotic protease-activating factors"/>
    <property type="match status" value="1"/>
</dbReference>
<evidence type="ECO:0000256" key="2">
    <source>
        <dbReference type="ARBA" id="ARBA00011982"/>
    </source>
</evidence>
<dbReference type="GO" id="GO:0006952">
    <property type="term" value="P:defense response"/>
    <property type="evidence" value="ECO:0007669"/>
    <property type="project" value="UniProtKB-KW"/>
</dbReference>
<dbReference type="EMBL" id="RXGB01001753">
    <property type="protein sequence ID" value="TMW97711.1"/>
    <property type="molecule type" value="Genomic_DNA"/>
</dbReference>
<accession>A0A6N2BXI5</accession>
<dbReference type="SUPFAM" id="SSF52200">
    <property type="entry name" value="Toll/Interleukin receptor TIR domain"/>
    <property type="match status" value="1"/>
</dbReference>
<dbReference type="InterPro" id="IPR002182">
    <property type="entry name" value="NB-ARC"/>
</dbReference>
<dbReference type="SMART" id="SM00255">
    <property type="entry name" value="TIR"/>
    <property type="match status" value="1"/>
</dbReference>
<dbReference type="SUPFAM" id="SSF46785">
    <property type="entry name" value="Winged helix' DNA-binding domain"/>
    <property type="match status" value="1"/>
</dbReference>
<gene>
    <name evidence="13" type="ORF">EJD97_005107</name>
</gene>
<comment type="subcellular location">
    <subcellularLocation>
        <location evidence="1">Membrane</location>
        <topology evidence="1">Peripheral membrane protein</topology>
    </subcellularLocation>
</comment>
<evidence type="ECO:0000256" key="3">
    <source>
        <dbReference type="ARBA" id="ARBA00022614"/>
    </source>
</evidence>
<dbReference type="GO" id="GO:0043531">
    <property type="term" value="F:ADP binding"/>
    <property type="evidence" value="ECO:0007669"/>
    <property type="project" value="InterPro"/>
</dbReference>
<evidence type="ECO:0000259" key="12">
    <source>
        <dbReference type="PROSITE" id="PS50104"/>
    </source>
</evidence>
<dbReference type="Gene3D" id="3.40.50.10140">
    <property type="entry name" value="Toll/interleukin-1 receptor homology (TIR) domain"/>
    <property type="match status" value="1"/>
</dbReference>
<dbReference type="SUPFAM" id="SSF52540">
    <property type="entry name" value="P-loop containing nucleoside triphosphate hydrolases"/>
    <property type="match status" value="1"/>
</dbReference>
<dbReference type="GO" id="GO:0016020">
    <property type="term" value="C:membrane"/>
    <property type="evidence" value="ECO:0007669"/>
    <property type="project" value="UniProtKB-SubCell"/>
</dbReference>
<keyword evidence="9" id="KW-0472">Membrane</keyword>
<dbReference type="Pfam" id="PF01582">
    <property type="entry name" value="TIR"/>
    <property type="match status" value="1"/>
</dbReference>
<dbReference type="PANTHER" id="PTHR11017">
    <property type="entry name" value="LEUCINE-RICH REPEAT-CONTAINING PROTEIN"/>
    <property type="match status" value="1"/>
</dbReference>
<dbReference type="EC" id="3.2.2.6" evidence="2"/>
<feature type="compositionally biased region" description="Low complexity" evidence="11">
    <location>
        <begin position="88"/>
        <end position="97"/>
    </location>
</feature>
<evidence type="ECO:0000256" key="4">
    <source>
        <dbReference type="ARBA" id="ARBA00022737"/>
    </source>
</evidence>
<evidence type="ECO:0000256" key="10">
    <source>
        <dbReference type="ARBA" id="ARBA00047304"/>
    </source>
</evidence>
<dbReference type="SUPFAM" id="SSF52058">
    <property type="entry name" value="L domain-like"/>
    <property type="match status" value="2"/>
</dbReference>
<keyword evidence="5" id="KW-0378">Hydrolase</keyword>
<dbReference type="FunFam" id="3.40.50.10140:FF:000007">
    <property type="entry name" value="Disease resistance protein (TIR-NBS-LRR class)"/>
    <property type="match status" value="1"/>
</dbReference>
<dbReference type="Pfam" id="PF23282">
    <property type="entry name" value="WHD_ROQ1"/>
    <property type="match status" value="1"/>
</dbReference>
<dbReference type="InterPro" id="IPR027417">
    <property type="entry name" value="P-loop_NTPase"/>
</dbReference>
<evidence type="ECO:0000256" key="8">
    <source>
        <dbReference type="ARBA" id="ARBA00023054"/>
    </source>
</evidence>
<dbReference type="InterPro" id="IPR036390">
    <property type="entry name" value="WH_DNA-bd_sf"/>
</dbReference>
<evidence type="ECO:0000313" key="13">
    <source>
        <dbReference type="EMBL" id="TMW97711.1"/>
    </source>
</evidence>
<feature type="compositionally biased region" description="Basic and acidic residues" evidence="11">
    <location>
        <begin position="60"/>
        <end position="77"/>
    </location>
</feature>
<dbReference type="PRINTS" id="PR00364">
    <property type="entry name" value="DISEASERSIST"/>
</dbReference>
<dbReference type="GO" id="GO:0007165">
    <property type="term" value="P:signal transduction"/>
    <property type="evidence" value="ECO:0007669"/>
    <property type="project" value="InterPro"/>
</dbReference>
<feature type="compositionally biased region" description="Basic and acidic residues" evidence="11">
    <location>
        <begin position="23"/>
        <end position="37"/>
    </location>
</feature>
<feature type="region of interest" description="Disordered" evidence="11">
    <location>
        <begin position="1"/>
        <end position="98"/>
    </location>
</feature>
<keyword evidence="7" id="KW-0520">NAD</keyword>
<dbReference type="InterPro" id="IPR044974">
    <property type="entry name" value="Disease_R_plants"/>
</dbReference>
<comment type="caution">
    <text evidence="13">The sequence shown here is derived from an EMBL/GenBank/DDBJ whole genome shotgun (WGS) entry which is preliminary data.</text>
</comment>
<evidence type="ECO:0000256" key="6">
    <source>
        <dbReference type="ARBA" id="ARBA00022821"/>
    </source>
</evidence>
<sequence>MWHGRRQNKGGYKRRLGKQVHVAWKETKQGRLQEKARKTGHPRAHLQGKRAFKKTSSGNELKDNETKGEKMSGDSDKTSSPCQELMASSSYSSESNSQYPCPQRKYKYDVFLSFRGKDTRRNFTSHLYERLDNRGIITFLDNKRLENGDSLTKELVKAIEESQVAVIIFSKNYAESRWCLNELVKIMECNVNDGQLVIPVFYDVDSSHVRNQSESFADAFSKHKLRYENDDEGIQRMQRWRTALRDAADLKGYDIRDWIESECIGDLVNRISPKLRETSLSYLTDVVGIDAHLKKVNSLLEMKTNDVRIVWIWGMVGVGKTTIARAIFDLLSSKFKFDGACFLPYNKENKYEIHSLQSILLSKLVGEKESVHDKEEGRHLMARRLRLKKVLVVLDNIDHEDQLDYLAGDLDWFGNGSRIIATTRDKHFIGKNDAVYPMTTLLEHDAIQLFNQYAFKNEVPDKCFEEITLEVVSHAEGLPLALKVWGSSLHKKDIHVWRSAVDRIKRYSSSRVVENLKVSYDGLEREDQEIFLDIACFLRGKKQTKVKQILESCDFGADDGLRVLIDKSLVFISENDIIQMHELIQEMGKYIVTLQKERGELSRLWLTQDFEKFSNAKIQGTKAIETIWIPEIQDLSFKKKAMKDVEKLRILYINGFHTHDGSNDQYLPSNLRWFDCCKYPWESLPAKFDPDMLVHLDLQQSSLFHLWTGTKKFPFLRRLVLSRCANLMRTPDFSDMPNLEYLGLKECTNLKEVHHSLRCSKKLNKLNLRDCKSLESFSYVCWESLECLYLQGCSNLEKFPRIRGKLKPEIKIQVQRSGIRKLPSAIIQTQSSLTELDLIGMQNLATLPCSIGELKRLVKLKVSDCSKLKILPEEIGDLENLEILEARCTLISQPPSSIVRLNRLKVLTFAKQKSEIGLENEVYFSFPRVNEGLRSLEHLDLSYCNLINEGLPIDIGCLHCLKALNLRGNNFEHLPQSIARLCALQSLDLLDCTKLIQLPEFPRQLDTIYADWSNDSICNSLFQNISSFQHDICASDSLSLRVFTNEWKNIPRWFHHKGKDKSTSVELPENWYACDNFLGFAVCYSGCLIDTTAQLLCDKMMPCITQYLALSNQSEGFPESAIHFFLVPLAGLWDISKANGKTPNDYRHIKLSFSEELKEFGLRLLYKDESKLEALCEMTGNNDEPTEHCIVKRRGQYDDARCSSSKKQRSQL</sequence>
<feature type="compositionally biased region" description="Basic residues" evidence="11">
    <location>
        <begin position="1"/>
        <end position="18"/>
    </location>
</feature>
<dbReference type="Pfam" id="PF20160">
    <property type="entry name" value="C-JID"/>
    <property type="match status" value="1"/>
</dbReference>
<proteinExistence type="predicted"/>
<dbReference type="Pfam" id="PF00931">
    <property type="entry name" value="NB-ARC"/>
    <property type="match status" value="1"/>
</dbReference>
<keyword evidence="4" id="KW-0677">Repeat</keyword>
<reference evidence="13" key="1">
    <citation type="submission" date="2019-05" db="EMBL/GenBank/DDBJ databases">
        <title>The de novo reference genome and transcriptome assemblies of the wild tomato species Solanum chilense.</title>
        <authorList>
            <person name="Stam R."/>
            <person name="Nosenko T."/>
            <person name="Hoerger A.C."/>
            <person name="Stephan W."/>
            <person name="Seidel M.A."/>
            <person name="Kuhn J.M.M."/>
            <person name="Haberer G."/>
            <person name="Tellier A."/>
        </authorList>
    </citation>
    <scope>NUCLEOTIDE SEQUENCE</scope>
    <source>
        <tissue evidence="13">Mature leaves</tissue>
    </source>
</reference>
<keyword evidence="6" id="KW-0611">Plant defense</keyword>
<feature type="compositionally biased region" description="Basic residues" evidence="11">
    <location>
        <begin position="38"/>
        <end position="53"/>
    </location>
</feature>
<dbReference type="Gene3D" id="3.40.50.300">
    <property type="entry name" value="P-loop containing nucleotide triphosphate hydrolases"/>
    <property type="match status" value="1"/>
</dbReference>
<evidence type="ECO:0000256" key="1">
    <source>
        <dbReference type="ARBA" id="ARBA00004170"/>
    </source>
</evidence>
<evidence type="ECO:0000256" key="9">
    <source>
        <dbReference type="ARBA" id="ARBA00023136"/>
    </source>
</evidence>
<dbReference type="InterPro" id="IPR032675">
    <property type="entry name" value="LRR_dom_sf"/>
</dbReference>
<dbReference type="InterPro" id="IPR000157">
    <property type="entry name" value="TIR_dom"/>
</dbReference>